<name>A0A2S2PSF0_SCHGA</name>
<feature type="region of interest" description="Disordered" evidence="1">
    <location>
        <begin position="28"/>
        <end position="56"/>
    </location>
</feature>
<proteinExistence type="predicted"/>
<organism evidence="2">
    <name type="scientific">Schizaphis graminum</name>
    <name type="common">Green bug aphid</name>
    <dbReference type="NCBI Taxonomy" id="13262"/>
    <lineage>
        <taxon>Eukaryota</taxon>
        <taxon>Metazoa</taxon>
        <taxon>Ecdysozoa</taxon>
        <taxon>Arthropoda</taxon>
        <taxon>Hexapoda</taxon>
        <taxon>Insecta</taxon>
        <taxon>Pterygota</taxon>
        <taxon>Neoptera</taxon>
        <taxon>Paraneoptera</taxon>
        <taxon>Hemiptera</taxon>
        <taxon>Sternorrhyncha</taxon>
        <taxon>Aphidomorpha</taxon>
        <taxon>Aphidoidea</taxon>
        <taxon>Aphididae</taxon>
        <taxon>Aphidini</taxon>
        <taxon>Schizaphis</taxon>
    </lineage>
</organism>
<evidence type="ECO:0000313" key="2">
    <source>
        <dbReference type="EMBL" id="MBY32389.1"/>
    </source>
</evidence>
<reference evidence="2" key="1">
    <citation type="submission" date="2018-04" db="EMBL/GenBank/DDBJ databases">
        <title>Transcriptome of Schizaphis graminum biotype I.</title>
        <authorList>
            <person name="Scully E.D."/>
            <person name="Geib S.M."/>
            <person name="Palmer N.A."/>
            <person name="Koch K."/>
            <person name="Bradshaw J."/>
            <person name="Heng-Moss T."/>
            <person name="Sarath G."/>
        </authorList>
    </citation>
    <scope>NUCLEOTIDE SEQUENCE</scope>
</reference>
<dbReference type="EMBL" id="GGMR01019770">
    <property type="protein sequence ID" value="MBY32389.1"/>
    <property type="molecule type" value="Transcribed_RNA"/>
</dbReference>
<protein>
    <recommendedName>
        <fullName evidence="3">DUF4806 domain-containing protein</fullName>
    </recommendedName>
</protein>
<dbReference type="AlphaFoldDB" id="A0A2S2PSF0"/>
<evidence type="ECO:0008006" key="3">
    <source>
        <dbReference type="Google" id="ProtNLM"/>
    </source>
</evidence>
<accession>A0A2S2PSF0</accession>
<evidence type="ECO:0000256" key="1">
    <source>
        <dbReference type="SAM" id="MobiDB-lite"/>
    </source>
</evidence>
<gene>
    <name evidence="2" type="ORF">g.89719</name>
</gene>
<sequence length="468" mass="52484">MIKKCTQPNKNDGKKYDVVIRAGPFDKESHAKKVSKAWSEQDSSSDSNDINLSPVKPYPKKRKISIQENELTVDNLPKAPTTPIRKPLSVKKSTPDDSLDILYSPIHLKDTSTNSTVSSSKIGPLNASTIDVCAQSTPCSSNAIKEKINTYCSTASCSYDPECLNVVKSIKEVSVEKNNQFMTESETRETNTAVPIEININDDKISSNNIRKELFGNNSIEEEDELIKNLDNDKTLTEFILDAQNVDFLIDESTNCNDISFTERKENENCCCKNISELKSILKLNNKSVESTLKQLMTQIFILNNSNTRICNAFKTMDQKIQMIMKANDKTRSLALPIPVLPSSLVGILPTTSIDEVDAVEALMSDKEDGLKNQEELKSYLYIKVSNTSSFSAAIRQTPDSCFEYHVLALFSYKGKTKRSFIELKLYSVIYEALSGFRTSPLEEQTFHKVADNYIRHATIKKNTNTPV</sequence>
<feature type="compositionally biased region" description="Low complexity" evidence="1">
    <location>
        <begin position="36"/>
        <end position="53"/>
    </location>
</feature>